<keyword evidence="2" id="KW-1185">Reference proteome</keyword>
<sequence>MDIVEKSFLNQENVCIALGIPKDPIAKQDLKDLCLEAAEDGISFIALDKTEHAEGRVVGFVINKLQVNEPGPSFFEKHAARCRSRNAKELIQIMIDIDDKCQLFENSQVDCIGEIMFMGILPEYTNNKLGTYLGIASVECLLFLKLGVNLKLDLDGNPMPIQPVPRGVCCIYSSKYIKNIWKNVPDDNISFIAIEIPYKAFHRNGKLFSDFINTTIHEKLGVVYLNFDLITEEVFDAHFRSKGLAKRQFVEMARKHGFGEFYE</sequence>
<dbReference type="EMBL" id="JABFTP020000144">
    <property type="protein sequence ID" value="KAL3280985.1"/>
    <property type="molecule type" value="Genomic_DNA"/>
</dbReference>
<dbReference type="Gene3D" id="3.40.630.30">
    <property type="match status" value="1"/>
</dbReference>
<evidence type="ECO:0008006" key="3">
    <source>
        <dbReference type="Google" id="ProtNLM"/>
    </source>
</evidence>
<organism evidence="1 2">
    <name type="scientific">Cryptolaemus montrouzieri</name>
    <dbReference type="NCBI Taxonomy" id="559131"/>
    <lineage>
        <taxon>Eukaryota</taxon>
        <taxon>Metazoa</taxon>
        <taxon>Ecdysozoa</taxon>
        <taxon>Arthropoda</taxon>
        <taxon>Hexapoda</taxon>
        <taxon>Insecta</taxon>
        <taxon>Pterygota</taxon>
        <taxon>Neoptera</taxon>
        <taxon>Endopterygota</taxon>
        <taxon>Coleoptera</taxon>
        <taxon>Polyphaga</taxon>
        <taxon>Cucujiformia</taxon>
        <taxon>Coccinelloidea</taxon>
        <taxon>Coccinellidae</taxon>
        <taxon>Scymninae</taxon>
        <taxon>Scymnini</taxon>
        <taxon>Cryptolaemus</taxon>
    </lineage>
</organism>
<evidence type="ECO:0000313" key="2">
    <source>
        <dbReference type="Proteomes" id="UP001516400"/>
    </source>
</evidence>
<accession>A0ABD2NS42</accession>
<evidence type="ECO:0000313" key="1">
    <source>
        <dbReference type="EMBL" id="KAL3280985.1"/>
    </source>
</evidence>
<name>A0ABD2NS42_9CUCU</name>
<gene>
    <name evidence="1" type="ORF">HHI36_004210</name>
</gene>
<reference evidence="1 2" key="1">
    <citation type="journal article" date="2021" name="BMC Biol.">
        <title>Horizontally acquired antibacterial genes associated with adaptive radiation of ladybird beetles.</title>
        <authorList>
            <person name="Li H.S."/>
            <person name="Tang X.F."/>
            <person name="Huang Y.H."/>
            <person name="Xu Z.Y."/>
            <person name="Chen M.L."/>
            <person name="Du X.Y."/>
            <person name="Qiu B.Y."/>
            <person name="Chen P.T."/>
            <person name="Zhang W."/>
            <person name="Slipinski A."/>
            <person name="Escalona H.E."/>
            <person name="Waterhouse R.M."/>
            <person name="Zwick A."/>
            <person name="Pang H."/>
        </authorList>
    </citation>
    <scope>NUCLEOTIDE SEQUENCE [LARGE SCALE GENOMIC DNA]</scope>
    <source>
        <strain evidence="1">SYSU2018</strain>
    </source>
</reference>
<dbReference type="AlphaFoldDB" id="A0ABD2NS42"/>
<dbReference type="Proteomes" id="UP001516400">
    <property type="component" value="Unassembled WGS sequence"/>
</dbReference>
<proteinExistence type="predicted"/>
<comment type="caution">
    <text evidence="1">The sequence shown here is derived from an EMBL/GenBank/DDBJ whole genome shotgun (WGS) entry which is preliminary data.</text>
</comment>
<protein>
    <recommendedName>
        <fullName evidence="3">N-acetyltransferase domain-containing protein</fullName>
    </recommendedName>
</protein>